<feature type="binding site" evidence="4">
    <location>
        <begin position="85"/>
        <end position="89"/>
    </location>
    <ligand>
        <name>D-ribulose 5-phosphate</name>
        <dbReference type="ChEBI" id="CHEBI:58121"/>
    </ligand>
</feature>
<dbReference type="NCBIfam" id="TIGR01120">
    <property type="entry name" value="rpiB"/>
    <property type="match status" value="1"/>
</dbReference>
<dbReference type="NCBIfam" id="NF004051">
    <property type="entry name" value="PRK05571.1"/>
    <property type="match status" value="1"/>
</dbReference>
<dbReference type="PANTHER" id="PTHR30345:SF0">
    <property type="entry name" value="DNA DAMAGE-REPAIR_TOLERATION PROTEIN DRT102"/>
    <property type="match status" value="1"/>
</dbReference>
<feature type="binding site" evidence="4">
    <location>
        <position position="128"/>
    </location>
    <ligand>
        <name>D-ribulose 5-phosphate</name>
        <dbReference type="ChEBI" id="CHEBI:58121"/>
    </ligand>
</feature>
<evidence type="ECO:0000256" key="4">
    <source>
        <dbReference type="PIRSR" id="PIRSR005384-2"/>
    </source>
</evidence>
<protein>
    <submittedName>
        <fullName evidence="5">Ribose 5-phosphate isomerase B</fullName>
    </submittedName>
</protein>
<dbReference type="Pfam" id="PF02502">
    <property type="entry name" value="LacAB_rpiB"/>
    <property type="match status" value="1"/>
</dbReference>
<organism evidence="5 6">
    <name type="scientific">Winogradskyella sediminis</name>
    <dbReference type="NCBI Taxonomy" id="1382466"/>
    <lineage>
        <taxon>Bacteria</taxon>
        <taxon>Pseudomonadati</taxon>
        <taxon>Bacteroidota</taxon>
        <taxon>Flavobacteriia</taxon>
        <taxon>Flavobacteriales</taxon>
        <taxon>Flavobacteriaceae</taxon>
        <taxon>Winogradskyella</taxon>
    </lineage>
</organism>
<dbReference type="InterPro" id="IPR003500">
    <property type="entry name" value="RpiB_LacA_LacB"/>
</dbReference>
<evidence type="ECO:0000313" key="5">
    <source>
        <dbReference type="EMBL" id="SDS41282.1"/>
    </source>
</evidence>
<reference evidence="5 6" key="1">
    <citation type="submission" date="2016-10" db="EMBL/GenBank/DDBJ databases">
        <authorList>
            <person name="Varghese N."/>
            <person name="Submissions S."/>
        </authorList>
    </citation>
    <scope>NUCLEOTIDE SEQUENCE [LARGE SCALE GENOMIC DNA]</scope>
    <source>
        <strain evidence="5 6">RHA_55</strain>
    </source>
</reference>
<sequence>MLTYNQLLTLKFNNKDHAIMTISIGNDHAGPDYKFAIVKHLEANGHTITNYGTDSLDSVDYPDFVHPVAKDVEAKKVDFGILICGSANGVAMTANKYQHVRAGVCWTNEITELTRLHNNANIICIPARFTSIPQAIKMVDTFLNTEFEGGRHQNRVNKIPASC</sequence>
<dbReference type="GO" id="GO:0004751">
    <property type="term" value="F:ribose-5-phosphate isomerase activity"/>
    <property type="evidence" value="ECO:0007669"/>
    <property type="project" value="TreeGrafter"/>
</dbReference>
<keyword evidence="6" id="KW-1185">Reference proteome</keyword>
<evidence type="ECO:0000256" key="1">
    <source>
        <dbReference type="ARBA" id="ARBA00008754"/>
    </source>
</evidence>
<dbReference type="GO" id="GO:0009052">
    <property type="term" value="P:pentose-phosphate shunt, non-oxidative branch"/>
    <property type="evidence" value="ECO:0007669"/>
    <property type="project" value="TreeGrafter"/>
</dbReference>
<name>A0A1H1RZX4_9FLAO</name>
<accession>A0A1H1RZX4</accession>
<feature type="binding site" evidence="4">
    <location>
        <begin position="27"/>
        <end position="28"/>
    </location>
    <ligand>
        <name>D-ribulose 5-phosphate</name>
        <dbReference type="ChEBI" id="CHEBI:58121"/>
    </ligand>
</feature>
<feature type="binding site" evidence="4">
    <location>
        <position position="151"/>
    </location>
    <ligand>
        <name>D-ribulose 5-phosphate</name>
        <dbReference type="ChEBI" id="CHEBI:58121"/>
    </ligand>
</feature>
<feature type="binding site" evidence="4">
    <location>
        <position position="118"/>
    </location>
    <ligand>
        <name>D-ribulose 5-phosphate</name>
        <dbReference type="ChEBI" id="CHEBI:58121"/>
    </ligand>
</feature>
<dbReference type="GO" id="GO:0019316">
    <property type="term" value="P:D-allose catabolic process"/>
    <property type="evidence" value="ECO:0007669"/>
    <property type="project" value="TreeGrafter"/>
</dbReference>
<feature type="active site" description="Proton acceptor" evidence="3">
    <location>
        <position position="84"/>
    </location>
</feature>
<feature type="active site" description="Proton donor" evidence="3">
    <location>
        <position position="117"/>
    </location>
</feature>
<dbReference type="SUPFAM" id="SSF89623">
    <property type="entry name" value="Ribose/Galactose isomerase RpiB/AlsB"/>
    <property type="match status" value="1"/>
</dbReference>
<dbReference type="STRING" id="1249933.SAMN04489797_1547"/>
<dbReference type="Gene3D" id="3.40.1400.10">
    <property type="entry name" value="Sugar-phosphate isomerase, RpiB/LacA/LacB"/>
    <property type="match status" value="1"/>
</dbReference>
<dbReference type="AlphaFoldDB" id="A0A1H1RZX4"/>
<proteinExistence type="inferred from homology"/>
<dbReference type="Proteomes" id="UP000198963">
    <property type="component" value="Chromosome I"/>
</dbReference>
<comment type="similarity">
    <text evidence="1">Belongs to the LacAB/RpiB family.</text>
</comment>
<evidence type="ECO:0000313" key="6">
    <source>
        <dbReference type="Proteomes" id="UP000198963"/>
    </source>
</evidence>
<dbReference type="NCBIfam" id="TIGR00689">
    <property type="entry name" value="rpiB_lacA_lacB"/>
    <property type="match status" value="1"/>
</dbReference>
<feature type="binding site" evidence="4">
    <location>
        <position position="155"/>
    </location>
    <ligand>
        <name>D-ribulose 5-phosphate</name>
        <dbReference type="ChEBI" id="CHEBI:58121"/>
    </ligand>
</feature>
<dbReference type="PIRSF" id="PIRSF005384">
    <property type="entry name" value="RpiB_LacA_B"/>
    <property type="match status" value="1"/>
</dbReference>
<evidence type="ECO:0000256" key="2">
    <source>
        <dbReference type="ARBA" id="ARBA00023235"/>
    </source>
</evidence>
<dbReference type="InterPro" id="IPR004785">
    <property type="entry name" value="RpiB"/>
</dbReference>
<dbReference type="EMBL" id="LT629774">
    <property type="protein sequence ID" value="SDS41282.1"/>
    <property type="molecule type" value="Genomic_DNA"/>
</dbReference>
<dbReference type="InterPro" id="IPR036569">
    <property type="entry name" value="RpiB_LacA_LacB_sf"/>
</dbReference>
<dbReference type="PANTHER" id="PTHR30345">
    <property type="entry name" value="RIBOSE-5-PHOSPHATE ISOMERASE B"/>
    <property type="match status" value="1"/>
</dbReference>
<evidence type="ECO:0000256" key="3">
    <source>
        <dbReference type="PIRSR" id="PIRSR005384-1"/>
    </source>
</evidence>
<gene>
    <name evidence="5" type="ORF">SAMN04489797_1547</name>
</gene>
<keyword evidence="2 5" id="KW-0413">Isomerase</keyword>